<keyword evidence="1" id="KW-0560">Oxidoreductase</keyword>
<dbReference type="InterPro" id="IPR003718">
    <property type="entry name" value="OsmC/Ohr_fam"/>
</dbReference>
<dbReference type="InterPro" id="IPR015946">
    <property type="entry name" value="KH_dom-like_a/b"/>
</dbReference>
<dbReference type="Proteomes" id="UP001597221">
    <property type="component" value="Unassembled WGS sequence"/>
</dbReference>
<accession>A0ABW4HP41</accession>
<evidence type="ECO:0000313" key="2">
    <source>
        <dbReference type="Proteomes" id="UP001597221"/>
    </source>
</evidence>
<dbReference type="PANTHER" id="PTHR34352">
    <property type="entry name" value="PROTEIN YHFA"/>
    <property type="match status" value="1"/>
</dbReference>
<proteinExistence type="predicted"/>
<dbReference type="Pfam" id="PF02566">
    <property type="entry name" value="OsmC"/>
    <property type="match status" value="1"/>
</dbReference>
<dbReference type="PANTHER" id="PTHR34352:SF1">
    <property type="entry name" value="PROTEIN YHFA"/>
    <property type="match status" value="1"/>
</dbReference>
<dbReference type="GO" id="GO:0004601">
    <property type="term" value="F:peroxidase activity"/>
    <property type="evidence" value="ECO:0007669"/>
    <property type="project" value="UniProtKB-KW"/>
</dbReference>
<keyword evidence="1" id="KW-0575">Peroxidase</keyword>
<keyword evidence="2" id="KW-1185">Reference proteome</keyword>
<gene>
    <name evidence="1" type="ORF">ACFSBH_07000</name>
</gene>
<reference evidence="2" key="1">
    <citation type="journal article" date="2019" name="Int. J. Syst. Evol. Microbiol.">
        <title>The Global Catalogue of Microorganisms (GCM) 10K type strain sequencing project: providing services to taxonomists for standard genome sequencing and annotation.</title>
        <authorList>
            <consortium name="The Broad Institute Genomics Platform"/>
            <consortium name="The Broad Institute Genome Sequencing Center for Infectious Disease"/>
            <person name="Wu L."/>
            <person name="Ma J."/>
        </authorList>
    </citation>
    <scope>NUCLEOTIDE SEQUENCE [LARGE SCALE GENOMIC DNA]</scope>
    <source>
        <strain evidence="2">CGMCC 1.12376</strain>
    </source>
</reference>
<dbReference type="SUPFAM" id="SSF82784">
    <property type="entry name" value="OsmC-like"/>
    <property type="match status" value="1"/>
</dbReference>
<name>A0ABW4HP41_9BACI</name>
<organism evidence="1 2">
    <name type="scientific">Oceanobacillus luteolus</name>
    <dbReference type="NCBI Taxonomy" id="1274358"/>
    <lineage>
        <taxon>Bacteria</taxon>
        <taxon>Bacillati</taxon>
        <taxon>Bacillota</taxon>
        <taxon>Bacilli</taxon>
        <taxon>Bacillales</taxon>
        <taxon>Bacillaceae</taxon>
        <taxon>Oceanobacillus</taxon>
    </lineage>
</organism>
<dbReference type="RefSeq" id="WP_379596721.1">
    <property type="nucleotide sequence ID" value="NZ_JBHUDE010000035.1"/>
</dbReference>
<dbReference type="EC" id="1.11.1.-" evidence="1"/>
<dbReference type="Gene3D" id="3.30.300.20">
    <property type="match status" value="1"/>
</dbReference>
<protein>
    <submittedName>
        <fullName evidence="1">OsmC family protein</fullName>
        <ecNumber evidence="1">1.11.1.-</ecNumber>
    </submittedName>
</protein>
<evidence type="ECO:0000313" key="1">
    <source>
        <dbReference type="EMBL" id="MFD1607394.1"/>
    </source>
</evidence>
<dbReference type="EMBL" id="JBHUDE010000035">
    <property type="protein sequence ID" value="MFD1607394.1"/>
    <property type="molecule type" value="Genomic_DNA"/>
</dbReference>
<dbReference type="InterPro" id="IPR036102">
    <property type="entry name" value="OsmC/Ohrsf"/>
</dbReference>
<sequence length="129" mass="14184">MNFNLTETGAFEAEFEFGKIDISSNTDIGFRPVQLLVSSLAGCSGGLLKKILEKKRIVFDTITIAADIERDETEANKVTRIALHYTVYGTNLSMSQVQKSLDLAVKNCGMIQSVNGSIEIVETIEVQNH</sequence>
<comment type="caution">
    <text evidence="1">The sequence shown here is derived from an EMBL/GenBank/DDBJ whole genome shotgun (WGS) entry which is preliminary data.</text>
</comment>